<feature type="compositionally biased region" description="Polar residues" evidence="1">
    <location>
        <begin position="157"/>
        <end position="166"/>
    </location>
</feature>
<feature type="compositionally biased region" description="Basic and acidic residues" evidence="1">
    <location>
        <begin position="193"/>
        <end position="207"/>
    </location>
</feature>
<feature type="non-terminal residue" evidence="2">
    <location>
        <position position="1"/>
    </location>
</feature>
<feature type="compositionally biased region" description="Pro residues" evidence="1">
    <location>
        <begin position="69"/>
        <end position="78"/>
    </location>
</feature>
<dbReference type="AlphaFoldDB" id="A0A1D1YYW6"/>
<proteinExistence type="predicted"/>
<feature type="region of interest" description="Disordered" evidence="1">
    <location>
        <begin position="60"/>
        <end position="265"/>
    </location>
</feature>
<gene>
    <name evidence="2" type="ORF">g.79837</name>
</gene>
<evidence type="ECO:0000313" key="2">
    <source>
        <dbReference type="EMBL" id="JAT59838.1"/>
    </source>
</evidence>
<evidence type="ECO:0000256" key="1">
    <source>
        <dbReference type="SAM" id="MobiDB-lite"/>
    </source>
</evidence>
<accession>A0A1D1YYW6</accession>
<protein>
    <submittedName>
        <fullName evidence="2">Uncharacterized protein</fullName>
    </submittedName>
</protein>
<reference evidence="2" key="1">
    <citation type="submission" date="2015-07" db="EMBL/GenBank/DDBJ databases">
        <title>Transcriptome Assembly of Anthurium amnicola.</title>
        <authorList>
            <person name="Suzuki J."/>
        </authorList>
    </citation>
    <scope>NUCLEOTIDE SEQUENCE</scope>
</reference>
<feature type="compositionally biased region" description="Basic and acidic residues" evidence="1">
    <location>
        <begin position="120"/>
        <end position="132"/>
    </location>
</feature>
<dbReference type="EMBL" id="GDJX01008098">
    <property type="protein sequence ID" value="JAT59838.1"/>
    <property type="molecule type" value="Transcribed_RNA"/>
</dbReference>
<feature type="compositionally biased region" description="Low complexity" evidence="1">
    <location>
        <begin position="208"/>
        <end position="227"/>
    </location>
</feature>
<sequence>KDHQNVSPRNTRKPFVLYYWTLPLLPGFHPATTSTANLNSCSSTSRWPVAGKTMGSCLSKKKPIGASSPLPPSLSPPLPEEEAVVKEVLTETPTPSSFLTARPTSTGKGQPPPTAPAGGEETRRASERRGEAGEEEAPATPPPTKWCRPEWSPAGKSCSQLRNRYTYSGELVPARRPAGAINGGARSSPSPVKRPDGRASARREARDSSQGYGYYGSGRRSLSPAAKRAGDARGGGGVRRNLSSPQRAHPPPSVATAAGGSIRRT</sequence>
<name>A0A1D1YYW6_9ARAE</name>
<feature type="non-terminal residue" evidence="2">
    <location>
        <position position="265"/>
    </location>
</feature>
<organism evidence="2">
    <name type="scientific">Anthurium amnicola</name>
    <dbReference type="NCBI Taxonomy" id="1678845"/>
    <lineage>
        <taxon>Eukaryota</taxon>
        <taxon>Viridiplantae</taxon>
        <taxon>Streptophyta</taxon>
        <taxon>Embryophyta</taxon>
        <taxon>Tracheophyta</taxon>
        <taxon>Spermatophyta</taxon>
        <taxon>Magnoliopsida</taxon>
        <taxon>Liliopsida</taxon>
        <taxon>Araceae</taxon>
        <taxon>Pothoideae</taxon>
        <taxon>Potheae</taxon>
        <taxon>Anthurium</taxon>
    </lineage>
</organism>
<feature type="compositionally biased region" description="Polar residues" evidence="1">
    <location>
        <begin position="91"/>
        <end position="108"/>
    </location>
</feature>